<evidence type="ECO:0000313" key="3">
    <source>
        <dbReference type="EMBL" id="PWR01477.1"/>
    </source>
</evidence>
<gene>
    <name evidence="3" type="ORF">DKT77_16735</name>
</gene>
<dbReference type="CDD" id="cd08547">
    <property type="entry name" value="Type_II_cohesin"/>
    <property type="match status" value="1"/>
</dbReference>
<feature type="chain" id="PRO_5016069517" evidence="2">
    <location>
        <begin position="25"/>
        <end position="201"/>
    </location>
</feature>
<name>A0A2V2LE22_9RHOB</name>
<feature type="transmembrane region" description="Helical" evidence="1">
    <location>
        <begin position="175"/>
        <end position="193"/>
    </location>
</feature>
<keyword evidence="1" id="KW-1133">Transmembrane helix</keyword>
<keyword evidence="2" id="KW-0732">Signal</keyword>
<proteinExistence type="predicted"/>
<comment type="caution">
    <text evidence="3">The sequence shown here is derived from an EMBL/GenBank/DDBJ whole genome shotgun (WGS) entry which is preliminary data.</text>
</comment>
<dbReference type="InterPro" id="IPR008965">
    <property type="entry name" value="CBM2/CBM3_carb-bd_dom_sf"/>
</dbReference>
<evidence type="ECO:0000256" key="2">
    <source>
        <dbReference type="SAM" id="SignalP"/>
    </source>
</evidence>
<organism evidence="3 4">
    <name type="scientific">Meridianimarinicoccus roseus</name>
    <dbReference type="NCBI Taxonomy" id="2072018"/>
    <lineage>
        <taxon>Bacteria</taxon>
        <taxon>Pseudomonadati</taxon>
        <taxon>Pseudomonadota</taxon>
        <taxon>Alphaproteobacteria</taxon>
        <taxon>Rhodobacterales</taxon>
        <taxon>Paracoccaceae</taxon>
        <taxon>Meridianimarinicoccus</taxon>
    </lineage>
</organism>
<dbReference type="GO" id="GO:0030246">
    <property type="term" value="F:carbohydrate binding"/>
    <property type="evidence" value="ECO:0007669"/>
    <property type="project" value="InterPro"/>
</dbReference>
<keyword evidence="1" id="KW-0812">Transmembrane</keyword>
<keyword evidence="1" id="KW-0472">Membrane</keyword>
<accession>A0A2V2LE22</accession>
<evidence type="ECO:0000313" key="4">
    <source>
        <dbReference type="Proteomes" id="UP000245680"/>
    </source>
</evidence>
<dbReference type="EMBL" id="QGKU01000049">
    <property type="protein sequence ID" value="PWR01477.1"/>
    <property type="molecule type" value="Genomic_DNA"/>
</dbReference>
<dbReference type="InterPro" id="IPR022472">
    <property type="entry name" value="VPLPA-CTERM"/>
</dbReference>
<evidence type="ECO:0000256" key="1">
    <source>
        <dbReference type="SAM" id="Phobius"/>
    </source>
</evidence>
<dbReference type="Gene3D" id="2.60.40.680">
    <property type="match status" value="1"/>
</dbReference>
<dbReference type="SUPFAM" id="SSF49384">
    <property type="entry name" value="Carbohydrate-binding domain"/>
    <property type="match status" value="1"/>
</dbReference>
<feature type="signal peptide" evidence="2">
    <location>
        <begin position="1"/>
        <end position="24"/>
    </location>
</feature>
<dbReference type="NCBIfam" id="TIGR03370">
    <property type="entry name" value="VPLPA-CTERM"/>
    <property type="match status" value="1"/>
</dbReference>
<protein>
    <submittedName>
        <fullName evidence="3">Uncharacterized protein</fullName>
    </submittedName>
</protein>
<reference evidence="3 4" key="1">
    <citation type="submission" date="2018-05" db="EMBL/GenBank/DDBJ databases">
        <title>Rhodobacteraceae gen. nov., sp. nov. isolated from sea water.</title>
        <authorList>
            <person name="Ren Y."/>
        </authorList>
    </citation>
    <scope>NUCLEOTIDE SEQUENCE [LARGE SCALE GENOMIC DNA]</scope>
    <source>
        <strain evidence="3 4">TG-679</strain>
    </source>
</reference>
<dbReference type="RefSeq" id="WP_109812829.1">
    <property type="nucleotide sequence ID" value="NZ_QGKU01000049.1"/>
</dbReference>
<keyword evidence="4" id="KW-1185">Reference proteome</keyword>
<dbReference type="Proteomes" id="UP000245680">
    <property type="component" value="Unassembled WGS sequence"/>
</dbReference>
<dbReference type="AlphaFoldDB" id="A0A2V2LE22"/>
<sequence length="201" mass="20724">MSFMRVSLAALTLAVGVSASSANAASSNLISPTGPLNVGDAFSLTWQVMNVPEFDGVGFGLTYDSDVVSYTGGVFSAVFNAFAVDQLANAQAAEALGGLVTVESLTAGTFLFPSGDLDIVTLNFEAVAAGITDIVIDPFQAFGQDLMFTRFGAAVFNTTDTARIVVEADPITTPIPLPASALLLGAAVLGLAGQKRRTRHK</sequence>